<dbReference type="Gene3D" id="3.30.1340.10">
    <property type="entry name" value="HPr-like"/>
    <property type="match status" value="1"/>
</dbReference>
<dbReference type="InterPro" id="IPR050399">
    <property type="entry name" value="HPr"/>
</dbReference>
<evidence type="ECO:0000313" key="6">
    <source>
        <dbReference type="EMBL" id="TWT91107.1"/>
    </source>
</evidence>
<dbReference type="PRINTS" id="PR00107">
    <property type="entry name" value="PHOSPHOCPHPR"/>
</dbReference>
<protein>
    <submittedName>
        <fullName evidence="6">Phosphocarrier protein HPr</fullName>
        <ecNumber evidence="6">2.7.11.-</ecNumber>
    </submittedName>
</protein>
<dbReference type="InterPro" id="IPR000032">
    <property type="entry name" value="HPr-like"/>
</dbReference>
<dbReference type="GO" id="GO:0016740">
    <property type="term" value="F:transferase activity"/>
    <property type="evidence" value="ECO:0007669"/>
    <property type="project" value="UniProtKB-KW"/>
</dbReference>
<evidence type="ECO:0000259" key="5">
    <source>
        <dbReference type="PROSITE" id="PS51350"/>
    </source>
</evidence>
<keyword evidence="6" id="KW-0808">Transferase</keyword>
<dbReference type="Pfam" id="PF00381">
    <property type="entry name" value="PTS-HPr"/>
    <property type="match status" value="1"/>
</dbReference>
<keyword evidence="4" id="KW-0598">Phosphotransferase system</keyword>
<comment type="caution">
    <text evidence="6">The sequence shown here is derived from an EMBL/GenBank/DDBJ whole genome shotgun (WGS) entry which is preliminary data.</text>
</comment>
<evidence type="ECO:0000256" key="2">
    <source>
        <dbReference type="ARBA" id="ARBA00010736"/>
    </source>
</evidence>
<comment type="subcellular location">
    <subcellularLocation>
        <location evidence="1">Cytoplasm</location>
    </subcellularLocation>
</comment>
<accession>A0A5C5ZVS1</accession>
<dbReference type="SUPFAM" id="SSF55594">
    <property type="entry name" value="HPr-like"/>
    <property type="match status" value="1"/>
</dbReference>
<dbReference type="NCBIfam" id="TIGR01003">
    <property type="entry name" value="PTS_HPr_family"/>
    <property type="match status" value="1"/>
</dbReference>
<keyword evidence="3" id="KW-0963">Cytoplasm</keyword>
<dbReference type="CDD" id="cd00367">
    <property type="entry name" value="PTS-HPr_like"/>
    <property type="match status" value="1"/>
</dbReference>
<sequence length="69" mass="7479">MQYQSQVAIDHDGRRVDAKSILDVLTLGAQQGVELVIEAEGPDAEAAVEALTRLVENNFTPEVTQEQGN</sequence>
<name>A0A5C5ZVS1_9BACT</name>
<dbReference type="PANTHER" id="PTHR33705">
    <property type="entry name" value="PHOSPHOCARRIER PROTEIN HPR"/>
    <property type="match status" value="1"/>
</dbReference>
<dbReference type="GO" id="GO:0009401">
    <property type="term" value="P:phosphoenolpyruvate-dependent sugar phosphotransferase system"/>
    <property type="evidence" value="ECO:0007669"/>
    <property type="project" value="UniProtKB-KW"/>
</dbReference>
<dbReference type="EMBL" id="SJPQ01000001">
    <property type="protein sequence ID" value="TWT91107.1"/>
    <property type="molecule type" value="Genomic_DNA"/>
</dbReference>
<dbReference type="PROSITE" id="PS51350">
    <property type="entry name" value="PTS_HPR_DOM"/>
    <property type="match status" value="1"/>
</dbReference>
<dbReference type="Proteomes" id="UP000315440">
    <property type="component" value="Unassembled WGS sequence"/>
</dbReference>
<reference evidence="6 7" key="1">
    <citation type="submission" date="2019-02" db="EMBL/GenBank/DDBJ databases">
        <title>Deep-cultivation of Planctomycetes and their phenomic and genomic characterization uncovers novel biology.</title>
        <authorList>
            <person name="Wiegand S."/>
            <person name="Jogler M."/>
            <person name="Boedeker C."/>
            <person name="Pinto D."/>
            <person name="Vollmers J."/>
            <person name="Rivas-Marin E."/>
            <person name="Kohn T."/>
            <person name="Peeters S.H."/>
            <person name="Heuer A."/>
            <person name="Rast P."/>
            <person name="Oberbeckmann S."/>
            <person name="Bunk B."/>
            <person name="Jeske O."/>
            <person name="Meyerdierks A."/>
            <person name="Storesund J.E."/>
            <person name="Kallscheuer N."/>
            <person name="Luecker S."/>
            <person name="Lage O.M."/>
            <person name="Pohl T."/>
            <person name="Merkel B.J."/>
            <person name="Hornburger P."/>
            <person name="Mueller R.-W."/>
            <person name="Bruemmer F."/>
            <person name="Labrenz M."/>
            <person name="Spormann A.M."/>
            <person name="Op Den Camp H."/>
            <person name="Overmann J."/>
            <person name="Amann R."/>
            <person name="Jetten M.S.M."/>
            <person name="Mascher T."/>
            <person name="Medema M.H."/>
            <person name="Devos D.P."/>
            <person name="Kaster A.-K."/>
            <person name="Ovreas L."/>
            <person name="Rohde M."/>
            <person name="Galperin M.Y."/>
            <person name="Jogler C."/>
        </authorList>
    </citation>
    <scope>NUCLEOTIDE SEQUENCE [LARGE SCALE GENOMIC DNA]</scope>
    <source>
        <strain evidence="6 7">Mal64</strain>
    </source>
</reference>
<dbReference type="InterPro" id="IPR002114">
    <property type="entry name" value="PTS_HPr_Ser_P_site"/>
</dbReference>
<proteinExistence type="inferred from homology"/>
<dbReference type="PROSITE" id="PS00589">
    <property type="entry name" value="PTS_HPR_SER"/>
    <property type="match status" value="1"/>
</dbReference>
<organism evidence="6 7">
    <name type="scientific">Pseudobythopirellula maris</name>
    <dbReference type="NCBI Taxonomy" id="2527991"/>
    <lineage>
        <taxon>Bacteria</taxon>
        <taxon>Pseudomonadati</taxon>
        <taxon>Planctomycetota</taxon>
        <taxon>Planctomycetia</taxon>
        <taxon>Pirellulales</taxon>
        <taxon>Lacipirellulaceae</taxon>
        <taxon>Pseudobythopirellula</taxon>
    </lineage>
</organism>
<dbReference type="PANTHER" id="PTHR33705:SF2">
    <property type="entry name" value="PHOSPHOCARRIER PROTEIN NPR"/>
    <property type="match status" value="1"/>
</dbReference>
<evidence type="ECO:0000256" key="4">
    <source>
        <dbReference type="ARBA" id="ARBA00022683"/>
    </source>
</evidence>
<dbReference type="AlphaFoldDB" id="A0A5C5ZVS1"/>
<dbReference type="InterPro" id="IPR035895">
    <property type="entry name" value="HPr-like_sf"/>
</dbReference>
<dbReference type="EC" id="2.7.11.-" evidence="6"/>
<comment type="similarity">
    <text evidence="2">Belongs to the HPr family.</text>
</comment>
<gene>
    <name evidence="6" type="primary">ptsH</name>
    <name evidence="6" type="ORF">Mal64_15060</name>
</gene>
<keyword evidence="7" id="KW-1185">Reference proteome</keyword>
<feature type="domain" description="HPr" evidence="5">
    <location>
        <begin position="1"/>
        <end position="62"/>
    </location>
</feature>
<dbReference type="GO" id="GO:0005737">
    <property type="term" value="C:cytoplasm"/>
    <property type="evidence" value="ECO:0007669"/>
    <property type="project" value="UniProtKB-SubCell"/>
</dbReference>
<evidence type="ECO:0000313" key="7">
    <source>
        <dbReference type="Proteomes" id="UP000315440"/>
    </source>
</evidence>
<evidence type="ECO:0000256" key="3">
    <source>
        <dbReference type="ARBA" id="ARBA00022490"/>
    </source>
</evidence>
<evidence type="ECO:0000256" key="1">
    <source>
        <dbReference type="ARBA" id="ARBA00004496"/>
    </source>
</evidence>